<dbReference type="Gene3D" id="2.30.40.10">
    <property type="entry name" value="Urease, subunit C, domain 1"/>
    <property type="match status" value="1"/>
</dbReference>
<dbReference type="PANTHER" id="PTHR22642:SF2">
    <property type="entry name" value="PROTEIN LONG AFTER FAR-RED 3"/>
    <property type="match status" value="1"/>
</dbReference>
<dbReference type="InterPro" id="IPR033932">
    <property type="entry name" value="YtcJ-like"/>
</dbReference>
<dbReference type="InterPro" id="IPR032466">
    <property type="entry name" value="Metal_Hydrolase"/>
</dbReference>
<dbReference type="Pfam" id="PF07969">
    <property type="entry name" value="Amidohydro_3"/>
    <property type="match status" value="1"/>
</dbReference>
<dbReference type="PANTHER" id="PTHR22642">
    <property type="entry name" value="IMIDAZOLONEPROPIONASE"/>
    <property type="match status" value="1"/>
</dbReference>
<evidence type="ECO:0000313" key="3">
    <source>
        <dbReference type="Proteomes" id="UP001377337"/>
    </source>
</evidence>
<gene>
    <name evidence="2" type="ORF">WCV65_15215</name>
</gene>
<dbReference type="CDD" id="cd01300">
    <property type="entry name" value="YtcJ_like"/>
    <property type="match status" value="1"/>
</dbReference>
<feature type="domain" description="Amidohydrolase 3" evidence="1">
    <location>
        <begin position="50"/>
        <end position="527"/>
    </location>
</feature>
<keyword evidence="2" id="KW-0378">Hydrolase</keyword>
<sequence>MGTLWHGGTIYTMEGENKQVEAIYTAGNKIEAAGDEKAIRAAYGDTIDEEIYLKGKTVFPGFVDSHLHLIGHGEKLMRLDFSDMESHEAIKAALAGKIAETAPGEWVIGEGWNENQLGEGWMFDRAVLDEMSAEHPIVLKRICRHAILANSAALRLAGIEEETADPAGGIIGRREDGSLSGFLMDRAQDIVLFETIPPVSKEYLKKALSKAVQDCFTYGLTGGHSEDLSYYGAMQLPIDAYNEVLSEDMPFKAHLLIHHLVIDEFEQNRIEDQRFIEYGAMKIFADGALGGRTALLSEPYSDDPHVKGVAVHTQKELNELIVKARSYNREIAIHVIGDQAFEMALNAVELHPPAIGKRDRFIHAQILRPDLIERLQNMPIILDIQPRFTASDFPWIIERLGEERVKTSFAWKTLIDRGIPCAGGSDAPIEPIDPLLGIHAAVTRKSIHTPEEPGYFMKEALSTYEAIKLYTIGSAAAIHKEHERGKIQPGFDADFTILDCNPFTMEDPDELLKTKVAMTVAEGKVVYEKADF</sequence>
<dbReference type="InterPro" id="IPR011059">
    <property type="entry name" value="Metal-dep_hydrolase_composite"/>
</dbReference>
<dbReference type="InterPro" id="IPR013108">
    <property type="entry name" value="Amidohydro_3"/>
</dbReference>
<dbReference type="EMBL" id="CP147407">
    <property type="protein sequence ID" value="WXB95898.1"/>
    <property type="molecule type" value="Genomic_DNA"/>
</dbReference>
<name>A0ABZ2NDS2_9BACI</name>
<dbReference type="EC" id="3.5.-.-" evidence="2"/>
<accession>A0ABZ2NDS2</accession>
<dbReference type="SUPFAM" id="SSF51338">
    <property type="entry name" value="Composite domain of metallo-dependent hydrolases"/>
    <property type="match status" value="1"/>
</dbReference>
<dbReference type="RefSeq" id="WP_338777610.1">
    <property type="nucleotide sequence ID" value="NZ_CP147407.1"/>
</dbReference>
<dbReference type="Gene3D" id="3.10.310.70">
    <property type="match status" value="1"/>
</dbReference>
<dbReference type="GO" id="GO:0016787">
    <property type="term" value="F:hydrolase activity"/>
    <property type="evidence" value="ECO:0007669"/>
    <property type="project" value="UniProtKB-KW"/>
</dbReference>
<keyword evidence="3" id="KW-1185">Reference proteome</keyword>
<dbReference type="Gene3D" id="3.20.20.140">
    <property type="entry name" value="Metal-dependent hydrolases"/>
    <property type="match status" value="1"/>
</dbReference>
<dbReference type="SUPFAM" id="SSF51556">
    <property type="entry name" value="Metallo-dependent hydrolases"/>
    <property type="match status" value="1"/>
</dbReference>
<organism evidence="2 3">
    <name type="scientific">Metabacillus sediminis</name>
    <dbReference type="NCBI Taxonomy" id="3117746"/>
    <lineage>
        <taxon>Bacteria</taxon>
        <taxon>Bacillati</taxon>
        <taxon>Bacillota</taxon>
        <taxon>Bacilli</taxon>
        <taxon>Bacillales</taxon>
        <taxon>Bacillaceae</taxon>
        <taxon>Metabacillus</taxon>
    </lineage>
</organism>
<protein>
    <submittedName>
        <fullName evidence="2">Amidohydrolase</fullName>
        <ecNumber evidence="2">3.5.-.-</ecNumber>
    </submittedName>
</protein>
<evidence type="ECO:0000259" key="1">
    <source>
        <dbReference type="Pfam" id="PF07969"/>
    </source>
</evidence>
<dbReference type="Proteomes" id="UP001377337">
    <property type="component" value="Chromosome"/>
</dbReference>
<proteinExistence type="predicted"/>
<reference evidence="2 3" key="1">
    <citation type="submission" date="2024-02" db="EMBL/GenBank/DDBJ databases">
        <title>Seven novel Bacillus-like species.</title>
        <authorList>
            <person name="Liu G."/>
        </authorList>
    </citation>
    <scope>NUCLEOTIDE SEQUENCE [LARGE SCALE GENOMIC DNA]</scope>
    <source>
        <strain evidence="2 3">FJAT-52054</strain>
    </source>
</reference>
<evidence type="ECO:0000313" key="2">
    <source>
        <dbReference type="EMBL" id="WXB95898.1"/>
    </source>
</evidence>